<comment type="caution">
    <text evidence="1">The sequence shown here is derived from an EMBL/GenBank/DDBJ whole genome shotgun (WGS) entry which is preliminary data.</text>
</comment>
<evidence type="ECO:0000313" key="1">
    <source>
        <dbReference type="EMBL" id="KEQ30345.1"/>
    </source>
</evidence>
<dbReference type="Proteomes" id="UP000028007">
    <property type="component" value="Unassembled WGS sequence"/>
</dbReference>
<dbReference type="SUPFAM" id="SSF51658">
    <property type="entry name" value="Xylose isomerase-like"/>
    <property type="match status" value="1"/>
</dbReference>
<dbReference type="AlphaFoldDB" id="A0A081PI22"/>
<dbReference type="EMBL" id="JNFF01000045">
    <property type="protein sequence ID" value="KEQ30345.1"/>
    <property type="molecule type" value="Genomic_DNA"/>
</dbReference>
<reference evidence="1 2" key="1">
    <citation type="journal article" date="1992" name="Int. J. Syst. Bacteriol.">
        <title>Sphingobacterium antarcticus sp. nov. a Psychrotrophic Bacterium from the Soils of Schirmacher Oasis, Antarctica.</title>
        <authorList>
            <person name="Shivaji S."/>
            <person name="Ray M.K."/>
            <person name="Rao N.S."/>
            <person name="Saiserr L."/>
            <person name="Jagannadham M.V."/>
            <person name="Kumar G.S."/>
            <person name="Reddy G."/>
            <person name="Bhargava P.M."/>
        </authorList>
    </citation>
    <scope>NUCLEOTIDE SEQUENCE [LARGE SCALE GENOMIC DNA]</scope>
    <source>
        <strain evidence="1 2">4BY</strain>
    </source>
</reference>
<proteinExistence type="predicted"/>
<accession>A0A081PI22</accession>
<dbReference type="InterPro" id="IPR036237">
    <property type="entry name" value="Xyl_isomerase-like_sf"/>
</dbReference>
<protein>
    <recommendedName>
        <fullName evidence="3">Xylose isomerase</fullName>
    </recommendedName>
</protein>
<keyword evidence="2" id="KW-1185">Reference proteome</keyword>
<evidence type="ECO:0008006" key="3">
    <source>
        <dbReference type="Google" id="ProtNLM"/>
    </source>
</evidence>
<name>A0A081PI22_9SPHI</name>
<dbReference type="eggNOG" id="COG1082">
    <property type="taxonomic scope" value="Bacteria"/>
</dbReference>
<dbReference type="NCBIfam" id="NF035939">
    <property type="entry name" value="TIM_EboE"/>
    <property type="match status" value="1"/>
</dbReference>
<dbReference type="OrthoDB" id="9785907at2"/>
<evidence type="ECO:0000313" key="2">
    <source>
        <dbReference type="Proteomes" id="UP000028007"/>
    </source>
</evidence>
<dbReference type="RefSeq" id="WP_037439961.1">
    <property type="nucleotide sequence ID" value="NZ_JNFF01000045.1"/>
</dbReference>
<sequence>MKTQLGHLTYCTNIHAGKNWAEDFEILQQHYPEIKQSVSAETPLGIGLRLSHSASLELQNEDKLAAFIAWLKAQNAYVFTMNGFPYGEFHHTVVKADVHTPDWTSAERREYTIRLFKILSRLLPDEQERGISTSPLSYRHWFKTQEDLKAASKAATLNIIAVLKTLVYIGRQTGKYLHLDLEPEPDGIIETGLEYIAWFEQELLVLGIPEIIAEFQVSAAEAESLLKKHLCLCYDVCHFSIGYENHREMIAALKAKDLRVGKIQISAALKANLKTGIEERQAIKNSFAEFNEPTYLHQVVAVKEDGTLLRYPDLPEALADFDHADVREWRAHFHVPVALSNINVLQTTQSDIMEVLKLQKEYQFTNHLEVETYTWEVLPEAIKLPISTSISKELNWVINQIDQL</sequence>
<gene>
    <name evidence="1" type="ORF">N180_14615</name>
</gene>
<organism evidence="1 2">
    <name type="scientific">Pedobacter antarcticus 4BY</name>
    <dbReference type="NCBI Taxonomy" id="1358423"/>
    <lineage>
        <taxon>Bacteria</taxon>
        <taxon>Pseudomonadati</taxon>
        <taxon>Bacteroidota</taxon>
        <taxon>Sphingobacteriia</taxon>
        <taxon>Sphingobacteriales</taxon>
        <taxon>Sphingobacteriaceae</taxon>
        <taxon>Pedobacter</taxon>
    </lineage>
</organism>